<accession>A0A8S3RIR3</accession>
<evidence type="ECO:0000256" key="2">
    <source>
        <dbReference type="ARBA" id="ARBA00023180"/>
    </source>
</evidence>
<dbReference type="InterPro" id="IPR013783">
    <property type="entry name" value="Ig-like_fold"/>
</dbReference>
<dbReference type="SUPFAM" id="SSF56112">
    <property type="entry name" value="Protein kinase-like (PK-like)"/>
    <property type="match status" value="1"/>
</dbReference>
<dbReference type="InterPro" id="IPR020635">
    <property type="entry name" value="Tyr_kinase_cat_dom"/>
</dbReference>
<evidence type="ECO:0000256" key="3">
    <source>
        <dbReference type="SAM" id="Phobius"/>
    </source>
</evidence>
<dbReference type="InterPro" id="IPR003961">
    <property type="entry name" value="FN3_dom"/>
</dbReference>
<dbReference type="Proteomes" id="UP000683360">
    <property type="component" value="Unassembled WGS sequence"/>
</dbReference>
<gene>
    <name evidence="6" type="ORF">MEDL_23390</name>
</gene>
<dbReference type="GO" id="GO:0005886">
    <property type="term" value="C:plasma membrane"/>
    <property type="evidence" value="ECO:0007669"/>
    <property type="project" value="TreeGrafter"/>
</dbReference>
<dbReference type="PROSITE" id="PS50853">
    <property type="entry name" value="FN3"/>
    <property type="match status" value="1"/>
</dbReference>
<evidence type="ECO:0000256" key="1">
    <source>
        <dbReference type="ARBA" id="ARBA00004167"/>
    </source>
</evidence>
<dbReference type="InterPro" id="IPR001245">
    <property type="entry name" value="Ser-Thr/Tyr_kinase_cat_dom"/>
</dbReference>
<dbReference type="Gene3D" id="1.10.510.10">
    <property type="entry name" value="Transferase(Phosphotransferase) domain 1"/>
    <property type="match status" value="1"/>
</dbReference>
<organism evidence="6 7">
    <name type="scientific">Mytilus edulis</name>
    <name type="common">Blue mussel</name>
    <dbReference type="NCBI Taxonomy" id="6550"/>
    <lineage>
        <taxon>Eukaryota</taxon>
        <taxon>Metazoa</taxon>
        <taxon>Spiralia</taxon>
        <taxon>Lophotrochozoa</taxon>
        <taxon>Mollusca</taxon>
        <taxon>Bivalvia</taxon>
        <taxon>Autobranchia</taxon>
        <taxon>Pteriomorphia</taxon>
        <taxon>Mytilida</taxon>
        <taxon>Mytiloidea</taxon>
        <taxon>Mytilidae</taxon>
        <taxon>Mytilinae</taxon>
        <taxon>Mytilus</taxon>
    </lineage>
</organism>
<dbReference type="EMBL" id="CAJPWZ010001142">
    <property type="protein sequence ID" value="CAG2209267.1"/>
    <property type="molecule type" value="Genomic_DNA"/>
</dbReference>
<dbReference type="PROSITE" id="PS50011">
    <property type="entry name" value="PROTEIN_KINASE_DOM"/>
    <property type="match status" value="1"/>
</dbReference>
<dbReference type="InterPro" id="IPR050122">
    <property type="entry name" value="RTK"/>
</dbReference>
<dbReference type="InterPro" id="IPR011009">
    <property type="entry name" value="Kinase-like_dom_sf"/>
</dbReference>
<keyword evidence="2" id="KW-0325">Glycoprotein</keyword>
<dbReference type="Pfam" id="PF07714">
    <property type="entry name" value="PK_Tyr_Ser-Thr"/>
    <property type="match status" value="1"/>
</dbReference>
<dbReference type="GO" id="GO:0005524">
    <property type="term" value="F:ATP binding"/>
    <property type="evidence" value="ECO:0007669"/>
    <property type="project" value="InterPro"/>
</dbReference>
<dbReference type="GO" id="GO:0007169">
    <property type="term" value="P:cell surface receptor protein tyrosine kinase signaling pathway"/>
    <property type="evidence" value="ECO:0007669"/>
    <property type="project" value="TreeGrafter"/>
</dbReference>
<name>A0A8S3RIR3_MYTED</name>
<dbReference type="GO" id="GO:0004714">
    <property type="term" value="F:transmembrane receptor protein tyrosine kinase activity"/>
    <property type="evidence" value="ECO:0007669"/>
    <property type="project" value="TreeGrafter"/>
</dbReference>
<dbReference type="PANTHER" id="PTHR24416">
    <property type="entry name" value="TYROSINE-PROTEIN KINASE RECEPTOR"/>
    <property type="match status" value="1"/>
</dbReference>
<comment type="subcellular location">
    <subcellularLocation>
        <location evidence="1">Membrane</location>
        <topology evidence="1">Single-pass membrane protein</topology>
    </subcellularLocation>
</comment>
<feature type="transmembrane region" description="Helical" evidence="3">
    <location>
        <begin position="754"/>
        <end position="771"/>
    </location>
</feature>
<dbReference type="PANTHER" id="PTHR24416:SF600">
    <property type="entry name" value="PDGF- AND VEGF-RECEPTOR RELATED, ISOFORM J"/>
    <property type="match status" value="1"/>
</dbReference>
<reference evidence="6" key="1">
    <citation type="submission" date="2021-03" db="EMBL/GenBank/DDBJ databases">
        <authorList>
            <person name="Bekaert M."/>
        </authorList>
    </citation>
    <scope>NUCLEOTIDE SEQUENCE</scope>
</reference>
<keyword evidence="7" id="KW-1185">Reference proteome</keyword>
<evidence type="ECO:0000259" key="5">
    <source>
        <dbReference type="PROSITE" id="PS50853"/>
    </source>
</evidence>
<dbReference type="OrthoDB" id="6106621at2759"/>
<feature type="domain" description="Protein kinase" evidence="4">
    <location>
        <begin position="757"/>
        <end position="1001"/>
    </location>
</feature>
<feature type="transmembrane region" description="Helical" evidence="3">
    <location>
        <begin position="722"/>
        <end position="742"/>
    </location>
</feature>
<dbReference type="SUPFAM" id="SSF49265">
    <property type="entry name" value="Fibronectin type III"/>
    <property type="match status" value="1"/>
</dbReference>
<dbReference type="SMART" id="SM00219">
    <property type="entry name" value="TyrKc"/>
    <property type="match status" value="1"/>
</dbReference>
<keyword evidence="3" id="KW-0472">Membrane</keyword>
<dbReference type="AlphaFoldDB" id="A0A8S3RIR3"/>
<comment type="caution">
    <text evidence="6">The sequence shown here is derived from an EMBL/GenBank/DDBJ whole genome shotgun (WGS) entry which is preliminary data.</text>
</comment>
<keyword evidence="3" id="KW-0812">Transmembrane</keyword>
<dbReference type="InterPro" id="IPR036116">
    <property type="entry name" value="FN3_sf"/>
</dbReference>
<dbReference type="GO" id="GO:0043235">
    <property type="term" value="C:receptor complex"/>
    <property type="evidence" value="ECO:0007669"/>
    <property type="project" value="TreeGrafter"/>
</dbReference>
<dbReference type="InterPro" id="IPR000719">
    <property type="entry name" value="Prot_kinase_dom"/>
</dbReference>
<proteinExistence type="predicted"/>
<evidence type="ECO:0000259" key="4">
    <source>
        <dbReference type="PROSITE" id="PS50011"/>
    </source>
</evidence>
<protein>
    <submittedName>
        <fullName evidence="6">Uncharacterized protein</fullName>
    </submittedName>
</protein>
<dbReference type="SMART" id="SM00060">
    <property type="entry name" value="FN3"/>
    <property type="match status" value="2"/>
</dbReference>
<dbReference type="Gene3D" id="2.60.40.10">
    <property type="entry name" value="Immunoglobulins"/>
    <property type="match status" value="1"/>
</dbReference>
<evidence type="ECO:0000313" key="6">
    <source>
        <dbReference type="EMBL" id="CAG2209267.1"/>
    </source>
</evidence>
<feature type="domain" description="Fibronectin type-III" evidence="5">
    <location>
        <begin position="622"/>
        <end position="716"/>
    </location>
</feature>
<dbReference type="CDD" id="cd00063">
    <property type="entry name" value="FN3"/>
    <property type="match status" value="1"/>
</dbReference>
<sequence>MICIQTVRSQKFLPTIEKINTTFTYHRESLNRDEYSYMCDATHMTTPDIKWTNQGKFNRLEFYLKASLDDTYVFSRNPSIPSYISTVKFGINSATASVIHMKLKNGGYYEAKKNRLSCQKPTSIHPITELSCYLNTSYIIQFDSGDRYMVHFTVSTGGFRNLQNGRSYYTQNIYTPVKTENSMELHFDYEDPIHCIEDSSCMSGDIPFVLRQDVTKVALNPLWSGWKDTLSGVSRYVFEVWKMEYSYDKNGLREPLITTAFNPVPLFIKEVKCNGSIDFPSYEPRDPGVYSAILEVNDRANNSKYARQVAIFDKSSNISTSSADLIVVTTASPSSNFTWQTSQFSNIEVSWSGHFMNEVHEKGHFLEKILDYEPRLSDGKQGRRHDYKKILPRFDDNDGVRNRSSIPNIKSIIRFETVGRHVISPLIFPKTGWKDVVPLSDNKTFPLTDIRDGDSYQLWIRAHDIIGNSKVDSAVVHFDRSPPTVLPLKVEYNIDDGEYPFSSRVRVAAEDEHSGVRKISFRFIVNGTGEEKAKKDFLIESKSKEECELIPRDCKCVKMGECFLLDTVLDINNCWLKVPIKQVANFVLLLEVTVYNSAMLSSKRYKTIGMVKQLHGIQHYYSPSNITVVRKTSSSVSIKWIQAKTCYERAGIVIILYRPDNKTKEFKVHKDATTFDLTGLSSLTSYWFLMYTKYGNDTDFVSSSSPAMFAFVTRNHESVKSFSTYGIIGIAAGMFVFTCLCIERILFVHSSNSALIVVVIVLVFLGRTGRLQPAKQRITSSIRKVRNTIRVQPTSNEYTVNNRTNVSKEDDDIYFYGRMEMLEDTMQISRKNISLKSELARGRFAVIFLAKYYTKSECHDVVAKTLKGGPMMILEYCSKGVLKLFLESIKSKMSVDIDERLYRIVFGICLGMDFLASKKIVHRRLAARNILLNDMYEPKITGFGPEPISDEGDPKSVGETPYPGLQSREVPGKIKQGYKLKKPEYCDDAYVQIQKFIHVIT</sequence>
<keyword evidence="3" id="KW-1133">Transmembrane helix</keyword>
<evidence type="ECO:0000313" key="7">
    <source>
        <dbReference type="Proteomes" id="UP000683360"/>
    </source>
</evidence>